<keyword evidence="1 2" id="KW-0732">Signal</keyword>
<dbReference type="NCBIfam" id="TIGR04183">
    <property type="entry name" value="Por_Secre_tail"/>
    <property type="match status" value="1"/>
</dbReference>
<dbReference type="OrthoDB" id="886775at2"/>
<dbReference type="Gene3D" id="2.30.30.100">
    <property type="match status" value="1"/>
</dbReference>
<dbReference type="AlphaFoldDB" id="A0A328B9P7"/>
<feature type="signal peptide" evidence="2">
    <location>
        <begin position="1"/>
        <end position="19"/>
    </location>
</feature>
<evidence type="ECO:0000313" key="4">
    <source>
        <dbReference type="EMBL" id="RAK64052.1"/>
    </source>
</evidence>
<reference evidence="5" key="1">
    <citation type="submission" date="2018-05" db="EMBL/GenBank/DDBJ databases">
        <authorList>
            <person name="Nie L."/>
        </authorList>
    </citation>
    <scope>NUCLEOTIDE SEQUENCE [LARGE SCALE GENOMIC DNA]</scope>
    <source>
        <strain evidence="5">NL</strain>
    </source>
</reference>
<keyword evidence="5" id="KW-1185">Reference proteome</keyword>
<dbReference type="InterPro" id="IPR028994">
    <property type="entry name" value="Integrin_alpha_N"/>
</dbReference>
<name>A0A328B9P7_9BACT</name>
<evidence type="ECO:0000259" key="3">
    <source>
        <dbReference type="Pfam" id="PF13205"/>
    </source>
</evidence>
<evidence type="ECO:0000256" key="2">
    <source>
        <dbReference type="SAM" id="SignalP"/>
    </source>
</evidence>
<dbReference type="Pfam" id="PF13517">
    <property type="entry name" value="FG-GAP_3"/>
    <property type="match status" value="3"/>
</dbReference>
<sequence length="596" mass="58602">MKPLVLLCAGLLPAAPLLAQSFAVTGLNPTRNAVAVPRSTSISVTMSQPLATPAAGALRVFSSQRGGRLAGALAASGNTLSFAGARAFKPGETLLATLTTTARSAGGSALSTPQVWQVTASVQGGTGQFGGGAEVAVGAGPGSLATGDVDDDGDLDVVVANTGTYTTPGNTVSLRLNDGLGRFSPPATGAELTVGSYVQHVTLGDVDADGDLDLLTANFNSNTVSVRLGNGRGQFAAPATGAEVAVNVPAHVGLADIDGDGDLDLLVVNGIYSAAASGSVSIRLNDGTGQFAAPAANAVVPAGNGPYSLVVGDVDNDGDLDLLVPNDGASYGNGTVSVRLNTGAGVFAAPTPGAEVPLFPGVDDAVAGDVDNDGDLDLLAVNYGGPTSVGSLVGFRLNNGAGQFTAPGASASITVGRGPRSLALGDIDGDGDLDLLVANTGVGTVGTTLSVRVNDQVSSGSFGAPATGAELTVGSSPRAVTLADVDGDGDLDVLCANAGSNTCSVRLNGGTGAALAAAAPRGSRVLALYPNPARELVRVPLPAPAREVTLRNALGQRVRTVAVAPAATEAILPLHDLPAGVYLVQAGGASSRLVVE</sequence>
<organism evidence="4 5">
    <name type="scientific">Hymenobacter edaphi</name>
    <dbReference type="NCBI Taxonomy" id="2211146"/>
    <lineage>
        <taxon>Bacteria</taxon>
        <taxon>Pseudomonadati</taxon>
        <taxon>Bacteroidota</taxon>
        <taxon>Cytophagia</taxon>
        <taxon>Cytophagales</taxon>
        <taxon>Hymenobacteraceae</taxon>
        <taxon>Hymenobacter</taxon>
    </lineage>
</organism>
<dbReference type="Proteomes" id="UP000248553">
    <property type="component" value="Unassembled WGS sequence"/>
</dbReference>
<dbReference type="InterPro" id="IPR032812">
    <property type="entry name" value="SbsA_Ig"/>
</dbReference>
<feature type="domain" description="SbsA Ig-like" evidence="3">
    <location>
        <begin position="22"/>
        <end position="117"/>
    </location>
</feature>
<dbReference type="SUPFAM" id="SSF69318">
    <property type="entry name" value="Integrin alpha N-terminal domain"/>
    <property type="match status" value="2"/>
</dbReference>
<dbReference type="RefSeq" id="WP_111479773.1">
    <property type="nucleotide sequence ID" value="NZ_QHKM01000007.1"/>
</dbReference>
<evidence type="ECO:0000313" key="5">
    <source>
        <dbReference type="Proteomes" id="UP000248553"/>
    </source>
</evidence>
<gene>
    <name evidence="4" type="ORF">DLM85_19095</name>
</gene>
<accession>A0A328B9P7</accession>
<dbReference type="EMBL" id="QHKM01000007">
    <property type="protein sequence ID" value="RAK64052.1"/>
    <property type="molecule type" value="Genomic_DNA"/>
</dbReference>
<proteinExistence type="predicted"/>
<dbReference type="InterPro" id="IPR013517">
    <property type="entry name" value="FG-GAP"/>
</dbReference>
<evidence type="ECO:0000256" key="1">
    <source>
        <dbReference type="ARBA" id="ARBA00022729"/>
    </source>
</evidence>
<feature type="chain" id="PRO_5016286406" description="SbsA Ig-like domain-containing protein" evidence="2">
    <location>
        <begin position="20"/>
        <end position="596"/>
    </location>
</feature>
<dbReference type="InterPro" id="IPR026444">
    <property type="entry name" value="Secre_tail"/>
</dbReference>
<dbReference type="Gene3D" id="2.130.10.130">
    <property type="entry name" value="Integrin alpha, N-terminal"/>
    <property type="match status" value="1"/>
</dbReference>
<dbReference type="Pfam" id="PF13205">
    <property type="entry name" value="Big_5"/>
    <property type="match status" value="1"/>
</dbReference>
<dbReference type="PANTHER" id="PTHR46580">
    <property type="entry name" value="SENSOR KINASE-RELATED"/>
    <property type="match status" value="1"/>
</dbReference>
<comment type="caution">
    <text evidence="4">The sequence shown here is derived from an EMBL/GenBank/DDBJ whole genome shotgun (WGS) entry which is preliminary data.</text>
</comment>
<protein>
    <recommendedName>
        <fullName evidence="3">SbsA Ig-like domain-containing protein</fullName>
    </recommendedName>
</protein>